<dbReference type="EMBL" id="GBEZ01017783">
    <property type="protein sequence ID" value="JAC68585.1"/>
    <property type="molecule type" value="Transcribed_RNA"/>
</dbReference>
<feature type="chain" id="PRO_5001605727" description="Apple domain-containing protein" evidence="1">
    <location>
        <begin position="20"/>
        <end position="191"/>
    </location>
</feature>
<keyword evidence="1" id="KW-0732">Signal</keyword>
<organism evidence="2">
    <name type="scientific">Tetraselmis sp. GSL018</name>
    <dbReference type="NCBI Taxonomy" id="582737"/>
    <lineage>
        <taxon>Eukaryota</taxon>
        <taxon>Viridiplantae</taxon>
        <taxon>Chlorophyta</taxon>
        <taxon>core chlorophytes</taxon>
        <taxon>Chlorodendrophyceae</taxon>
        <taxon>Chlorodendrales</taxon>
        <taxon>Chlorodendraceae</taxon>
        <taxon>Tetraselmis</taxon>
    </lineage>
</organism>
<feature type="signal peptide" evidence="1">
    <location>
        <begin position="1"/>
        <end position="19"/>
    </location>
</feature>
<reference evidence="2" key="1">
    <citation type="submission" date="2014-05" db="EMBL/GenBank/DDBJ databases">
        <title>The transcriptome of the halophilic microalga Tetraselmis sp. GSL018 isolated from the Great Salt Lake, Utah.</title>
        <authorList>
            <person name="Jinkerson R.E."/>
            <person name="D'Adamo S."/>
            <person name="Posewitz M.C."/>
        </authorList>
    </citation>
    <scope>NUCLEOTIDE SEQUENCE</scope>
    <source>
        <strain evidence="2">GSL018</strain>
    </source>
</reference>
<evidence type="ECO:0000313" key="2">
    <source>
        <dbReference type="EMBL" id="JAC68585.1"/>
    </source>
</evidence>
<gene>
    <name evidence="2" type="ORF">TSPGSL018_8374</name>
</gene>
<sequence length="191" mass="21849">MLYFVFGLLWCQFASPVLADEQSWFTVKRQRAIKPIWSWNWQRRYYRIEDCFQNCKISNGYAYIVHNKDSGRCYCWPPAPYPGDLTVYSSDEDTYSLQPRDDSESDLVLYDGCGSYDSLSRACSESCSAGWIKKRVFESIPNNCRTPDFYTSLRTAPRSCDTDTAVEFRFDCGGYGDGFSCCCEGAGADCD</sequence>
<dbReference type="AlphaFoldDB" id="A0A061RD78"/>
<protein>
    <recommendedName>
        <fullName evidence="3">Apple domain-containing protein</fullName>
    </recommendedName>
</protein>
<accession>A0A061RD78</accession>
<evidence type="ECO:0008006" key="3">
    <source>
        <dbReference type="Google" id="ProtNLM"/>
    </source>
</evidence>
<name>A0A061RD78_9CHLO</name>
<proteinExistence type="predicted"/>
<evidence type="ECO:0000256" key="1">
    <source>
        <dbReference type="SAM" id="SignalP"/>
    </source>
</evidence>